<dbReference type="InterPro" id="IPR009061">
    <property type="entry name" value="DNA-bd_dom_put_sf"/>
</dbReference>
<proteinExistence type="predicted"/>
<sequence length="146" mass="15659">MRIGELAQRTGVTPRALRYYEQQGLLAPERAANGYREYGALDGVRAANIRELLSAGLTVEDIRPALEQGCLDVPLRERAGCADALRTATDRLAALDERIAALHGLRDRLAHHIDEVRSAAEPPRPTALAAGSVRAGQAASVSEGRP</sequence>
<evidence type="ECO:0000256" key="1">
    <source>
        <dbReference type="ARBA" id="ARBA00023125"/>
    </source>
</evidence>
<evidence type="ECO:0000313" key="5">
    <source>
        <dbReference type="Proteomes" id="UP000509303"/>
    </source>
</evidence>
<dbReference type="EMBL" id="CP054929">
    <property type="protein sequence ID" value="QKW54805.1"/>
    <property type="molecule type" value="Genomic_DNA"/>
</dbReference>
<dbReference type="PRINTS" id="PR00040">
    <property type="entry name" value="HTHMERR"/>
</dbReference>
<dbReference type="PANTHER" id="PTHR30204:SF93">
    <property type="entry name" value="HTH MERR-TYPE DOMAIN-CONTAINING PROTEIN"/>
    <property type="match status" value="1"/>
</dbReference>
<dbReference type="InterPro" id="IPR047057">
    <property type="entry name" value="MerR_fam"/>
</dbReference>
<dbReference type="PROSITE" id="PS50937">
    <property type="entry name" value="HTH_MERR_2"/>
    <property type="match status" value="1"/>
</dbReference>
<dbReference type="InterPro" id="IPR000551">
    <property type="entry name" value="MerR-type_HTH_dom"/>
</dbReference>
<dbReference type="Pfam" id="PF13411">
    <property type="entry name" value="MerR_1"/>
    <property type="match status" value="1"/>
</dbReference>
<dbReference type="Gene3D" id="1.10.1660.10">
    <property type="match status" value="1"/>
</dbReference>
<organism evidence="4 5">
    <name type="scientific">Streptomyces buecherae</name>
    <dbReference type="NCBI Taxonomy" id="2763006"/>
    <lineage>
        <taxon>Bacteria</taxon>
        <taxon>Bacillati</taxon>
        <taxon>Actinomycetota</taxon>
        <taxon>Actinomycetes</taxon>
        <taxon>Kitasatosporales</taxon>
        <taxon>Streptomycetaceae</taxon>
        <taxon>Streptomyces</taxon>
    </lineage>
</organism>
<gene>
    <name evidence="4" type="ORF">HUT08_26945</name>
</gene>
<keyword evidence="5" id="KW-1185">Reference proteome</keyword>
<dbReference type="Proteomes" id="UP000509303">
    <property type="component" value="Chromosome"/>
</dbReference>
<evidence type="ECO:0000259" key="3">
    <source>
        <dbReference type="PROSITE" id="PS50937"/>
    </source>
</evidence>
<accession>A0A7H8NK82</accession>
<dbReference type="GO" id="GO:0003677">
    <property type="term" value="F:DNA binding"/>
    <property type="evidence" value="ECO:0007669"/>
    <property type="project" value="UniProtKB-KW"/>
</dbReference>
<protein>
    <submittedName>
        <fullName evidence="4">MerR family transcriptional regulator</fullName>
    </submittedName>
</protein>
<name>A0A7H8NK82_9ACTN</name>
<dbReference type="AlphaFoldDB" id="A0A7H8NK82"/>
<dbReference type="PROSITE" id="PS00552">
    <property type="entry name" value="HTH_MERR_1"/>
    <property type="match status" value="1"/>
</dbReference>
<dbReference type="GO" id="GO:0003700">
    <property type="term" value="F:DNA-binding transcription factor activity"/>
    <property type="evidence" value="ECO:0007669"/>
    <property type="project" value="InterPro"/>
</dbReference>
<dbReference type="PANTHER" id="PTHR30204">
    <property type="entry name" value="REDOX-CYCLING DRUG-SENSING TRANSCRIPTIONAL ACTIVATOR SOXR"/>
    <property type="match status" value="1"/>
</dbReference>
<dbReference type="SUPFAM" id="SSF46955">
    <property type="entry name" value="Putative DNA-binding domain"/>
    <property type="match status" value="1"/>
</dbReference>
<reference evidence="4 5" key="1">
    <citation type="submission" date="2020-06" db="EMBL/GenBank/DDBJ databases">
        <title>Genome mining for natural products.</title>
        <authorList>
            <person name="Zhang B."/>
            <person name="Shi J."/>
            <person name="Ge H."/>
        </authorList>
    </citation>
    <scope>NUCLEOTIDE SEQUENCE [LARGE SCALE GENOMIC DNA]</scope>
    <source>
        <strain evidence="4 5">NA00687</strain>
    </source>
</reference>
<evidence type="ECO:0000313" key="4">
    <source>
        <dbReference type="EMBL" id="QKW54805.1"/>
    </source>
</evidence>
<feature type="domain" description="HTH merR-type" evidence="3">
    <location>
        <begin position="1"/>
        <end position="68"/>
    </location>
</feature>
<feature type="region of interest" description="Disordered" evidence="2">
    <location>
        <begin position="119"/>
        <end position="146"/>
    </location>
</feature>
<dbReference type="SMART" id="SM00422">
    <property type="entry name" value="HTH_MERR"/>
    <property type="match status" value="1"/>
</dbReference>
<keyword evidence="1" id="KW-0238">DNA-binding</keyword>
<evidence type="ECO:0000256" key="2">
    <source>
        <dbReference type="SAM" id="MobiDB-lite"/>
    </source>
</evidence>